<name>A0A9N9ASA2_9GLOM</name>
<dbReference type="InterPro" id="IPR011043">
    <property type="entry name" value="Gal_Oxase/kelch_b-propeller"/>
</dbReference>
<dbReference type="Proteomes" id="UP000789706">
    <property type="component" value="Unassembled WGS sequence"/>
</dbReference>
<dbReference type="AlphaFoldDB" id="A0A9N9ASA2"/>
<dbReference type="InterPro" id="IPR036047">
    <property type="entry name" value="F-box-like_dom_sf"/>
</dbReference>
<proteinExistence type="predicted"/>
<dbReference type="SUPFAM" id="SSF81383">
    <property type="entry name" value="F-box domain"/>
    <property type="match status" value="1"/>
</dbReference>
<dbReference type="SMART" id="SM00256">
    <property type="entry name" value="FBOX"/>
    <property type="match status" value="1"/>
</dbReference>
<dbReference type="InterPro" id="IPR001810">
    <property type="entry name" value="F-box_dom"/>
</dbReference>
<feature type="domain" description="F-box" evidence="1">
    <location>
        <begin position="8"/>
        <end position="60"/>
    </location>
</feature>
<keyword evidence="3" id="KW-1185">Reference proteome</keyword>
<dbReference type="PROSITE" id="PS50181">
    <property type="entry name" value="FBOX"/>
    <property type="match status" value="1"/>
</dbReference>
<dbReference type="SUPFAM" id="SSF50965">
    <property type="entry name" value="Galactose oxidase, central domain"/>
    <property type="match status" value="1"/>
</dbReference>
<evidence type="ECO:0000313" key="2">
    <source>
        <dbReference type="EMBL" id="CAG8540504.1"/>
    </source>
</evidence>
<dbReference type="EMBL" id="CAJVPK010000693">
    <property type="protein sequence ID" value="CAG8540504.1"/>
    <property type="molecule type" value="Genomic_DNA"/>
</dbReference>
<dbReference type="Pfam" id="PF00646">
    <property type="entry name" value="F-box"/>
    <property type="match status" value="1"/>
</dbReference>
<protein>
    <submittedName>
        <fullName evidence="2">4814_t:CDS:1</fullName>
    </submittedName>
</protein>
<dbReference type="OrthoDB" id="10250130at2759"/>
<evidence type="ECO:0000259" key="1">
    <source>
        <dbReference type="PROSITE" id="PS50181"/>
    </source>
</evidence>
<dbReference type="Gene3D" id="2.120.10.80">
    <property type="entry name" value="Kelch-type beta propeller"/>
    <property type="match status" value="1"/>
</dbReference>
<reference evidence="2" key="1">
    <citation type="submission" date="2021-06" db="EMBL/GenBank/DDBJ databases">
        <authorList>
            <person name="Kallberg Y."/>
            <person name="Tangrot J."/>
            <person name="Rosling A."/>
        </authorList>
    </citation>
    <scope>NUCLEOTIDE SEQUENCE</scope>
    <source>
        <strain evidence="2">AZ414A</strain>
    </source>
</reference>
<evidence type="ECO:0000313" key="3">
    <source>
        <dbReference type="Proteomes" id="UP000789706"/>
    </source>
</evidence>
<comment type="caution">
    <text evidence="2">The sequence shown here is derived from an EMBL/GenBank/DDBJ whole genome shotgun (WGS) entry which is preliminary data.</text>
</comment>
<gene>
    <name evidence="2" type="ORF">DEBURN_LOCUS6586</name>
</gene>
<dbReference type="InterPro" id="IPR015915">
    <property type="entry name" value="Kelch-typ_b-propeller"/>
</dbReference>
<sequence>MNKLSSLGSYFVELPIEILISITDKLNVKDQQNLSWTCKMMYRLIRICHFGVASPVWEEVKIEGADNIPASCYRDDVWINARMMHTLNSIDHNHLALFGGRCHMKDGGKNAWTTCEDSTEMLYPRSIHSSTLISGRLYIYAGKELNNFEFPQNWVATNGKPPGSRITILGGIELYNFYYEYEKERPWEFVPSKHNWEHVKSKKYASHEMCCHYW</sequence>
<accession>A0A9N9ASA2</accession>
<organism evidence="2 3">
    <name type="scientific">Diversispora eburnea</name>
    <dbReference type="NCBI Taxonomy" id="1213867"/>
    <lineage>
        <taxon>Eukaryota</taxon>
        <taxon>Fungi</taxon>
        <taxon>Fungi incertae sedis</taxon>
        <taxon>Mucoromycota</taxon>
        <taxon>Glomeromycotina</taxon>
        <taxon>Glomeromycetes</taxon>
        <taxon>Diversisporales</taxon>
        <taxon>Diversisporaceae</taxon>
        <taxon>Diversispora</taxon>
    </lineage>
</organism>